<reference evidence="2" key="1">
    <citation type="journal article" date="2016" name="Nature">
        <title>Genome evolution in the allotetraploid frog Xenopus laevis.</title>
        <authorList>
            <person name="Session A.M."/>
            <person name="Uno Y."/>
            <person name="Kwon T."/>
            <person name="Chapman J.A."/>
            <person name="Toyoda A."/>
            <person name="Takahashi S."/>
            <person name="Fukui A."/>
            <person name="Hikosaka A."/>
            <person name="Suzuki A."/>
            <person name="Kondo M."/>
            <person name="van Heeringen S.J."/>
            <person name="Quigley I."/>
            <person name="Heinz S."/>
            <person name="Ogino H."/>
            <person name="Ochi H."/>
            <person name="Hellsten U."/>
            <person name="Lyons J.B."/>
            <person name="Simakov O."/>
            <person name="Putnam N."/>
            <person name="Stites J."/>
            <person name="Kuroki Y."/>
            <person name="Tanaka T."/>
            <person name="Michiue T."/>
            <person name="Watanabe M."/>
            <person name="Bogdanovic O."/>
            <person name="Lister R."/>
            <person name="Georgiou G."/>
            <person name="Paranjpe S.S."/>
            <person name="van Kruijsbergen I."/>
            <person name="Shu S."/>
            <person name="Carlson J."/>
            <person name="Kinoshita T."/>
            <person name="Ohta Y."/>
            <person name="Mawaribuchi S."/>
            <person name="Jenkins J."/>
            <person name="Grimwood J."/>
            <person name="Schmutz J."/>
            <person name="Mitros T."/>
            <person name="Mozaffari S.V."/>
            <person name="Suzuki Y."/>
            <person name="Haramoto Y."/>
            <person name="Yamamoto T.S."/>
            <person name="Takagi C."/>
            <person name="Heald R."/>
            <person name="Miller K."/>
            <person name="Haudenschild C."/>
            <person name="Kitzman J."/>
            <person name="Nakayama T."/>
            <person name="Izutsu Y."/>
            <person name="Robert J."/>
            <person name="Fortriede J."/>
            <person name="Burns K."/>
            <person name="Lotay V."/>
            <person name="Karimi K."/>
            <person name="Yasuoka Y."/>
            <person name="Dichmann D.S."/>
            <person name="Flajnik M.F."/>
            <person name="Houston D.W."/>
            <person name="Shendure J."/>
            <person name="DuPasquier L."/>
            <person name="Vize P.D."/>
            <person name="Zorn A.M."/>
            <person name="Ito M."/>
            <person name="Marcotte E.M."/>
            <person name="Wallingford J.B."/>
            <person name="Ito Y."/>
            <person name="Asashima M."/>
            <person name="Ueno N."/>
            <person name="Matsuda Y."/>
            <person name="Veenstra G.J."/>
            <person name="Fujiyama A."/>
            <person name="Harland R.M."/>
            <person name="Taira M."/>
            <person name="Rokhsar D.S."/>
        </authorList>
    </citation>
    <scope>NUCLEOTIDE SEQUENCE [LARGE SCALE GENOMIC DNA]</scope>
    <source>
        <strain evidence="2">J</strain>
    </source>
</reference>
<dbReference type="EMBL" id="CM004467">
    <property type="protein sequence ID" value="OCT96649.1"/>
    <property type="molecule type" value="Genomic_DNA"/>
</dbReference>
<dbReference type="AlphaFoldDB" id="A0A974I013"/>
<gene>
    <name evidence="1" type="ORF">XELAEV_18008859mg</name>
</gene>
<dbReference type="Proteomes" id="UP000694892">
    <property type="component" value="Chromosome 1S"/>
</dbReference>
<sequence>MWSTLQVFTRSRSLSSCSPHVYRFSCIKVTPVVSSYVNLSTGISPYVPNNLAMPLQWNSIYPEVPLGWNIAVLKLTLLHTLIACHCNCYTVTHCKPCSLGPFP</sequence>
<name>A0A974I013_XENLA</name>
<organism evidence="1 2">
    <name type="scientific">Xenopus laevis</name>
    <name type="common">African clawed frog</name>
    <dbReference type="NCBI Taxonomy" id="8355"/>
    <lineage>
        <taxon>Eukaryota</taxon>
        <taxon>Metazoa</taxon>
        <taxon>Chordata</taxon>
        <taxon>Craniata</taxon>
        <taxon>Vertebrata</taxon>
        <taxon>Euteleostomi</taxon>
        <taxon>Amphibia</taxon>
        <taxon>Batrachia</taxon>
        <taxon>Anura</taxon>
        <taxon>Pipoidea</taxon>
        <taxon>Pipidae</taxon>
        <taxon>Xenopodinae</taxon>
        <taxon>Xenopus</taxon>
        <taxon>Xenopus</taxon>
    </lineage>
</organism>
<evidence type="ECO:0000313" key="1">
    <source>
        <dbReference type="EMBL" id="OCT96649.1"/>
    </source>
</evidence>
<evidence type="ECO:0000313" key="2">
    <source>
        <dbReference type="Proteomes" id="UP000694892"/>
    </source>
</evidence>
<protein>
    <submittedName>
        <fullName evidence="1">Uncharacterized protein</fullName>
    </submittedName>
</protein>
<accession>A0A974I013</accession>
<proteinExistence type="predicted"/>